<dbReference type="AlphaFoldDB" id="A0A8X6PRC0"/>
<organism evidence="2 3">
    <name type="scientific">Nephila pilipes</name>
    <name type="common">Giant wood spider</name>
    <name type="synonym">Nephila maculata</name>
    <dbReference type="NCBI Taxonomy" id="299642"/>
    <lineage>
        <taxon>Eukaryota</taxon>
        <taxon>Metazoa</taxon>
        <taxon>Ecdysozoa</taxon>
        <taxon>Arthropoda</taxon>
        <taxon>Chelicerata</taxon>
        <taxon>Arachnida</taxon>
        <taxon>Araneae</taxon>
        <taxon>Araneomorphae</taxon>
        <taxon>Entelegynae</taxon>
        <taxon>Araneoidea</taxon>
        <taxon>Nephilidae</taxon>
        <taxon>Nephila</taxon>
    </lineage>
</organism>
<dbReference type="EMBL" id="BMAW01023777">
    <property type="protein sequence ID" value="GFT84550.1"/>
    <property type="molecule type" value="Genomic_DNA"/>
</dbReference>
<evidence type="ECO:0000313" key="3">
    <source>
        <dbReference type="Proteomes" id="UP000887013"/>
    </source>
</evidence>
<reference evidence="2" key="1">
    <citation type="submission" date="2020-08" db="EMBL/GenBank/DDBJ databases">
        <title>Multicomponent nature underlies the extraordinary mechanical properties of spider dragline silk.</title>
        <authorList>
            <person name="Kono N."/>
            <person name="Nakamura H."/>
            <person name="Mori M."/>
            <person name="Yoshida Y."/>
            <person name="Ohtoshi R."/>
            <person name="Malay A.D."/>
            <person name="Moran D.A.P."/>
            <person name="Tomita M."/>
            <person name="Numata K."/>
            <person name="Arakawa K."/>
        </authorList>
    </citation>
    <scope>NUCLEOTIDE SEQUENCE</scope>
</reference>
<evidence type="ECO:0000313" key="2">
    <source>
        <dbReference type="EMBL" id="GFT84550.1"/>
    </source>
</evidence>
<comment type="caution">
    <text evidence="2">The sequence shown here is derived from an EMBL/GenBank/DDBJ whole genome shotgun (WGS) entry which is preliminary data.</text>
</comment>
<keyword evidence="3" id="KW-1185">Reference proteome</keyword>
<sequence length="101" mass="11742">MDTSLFKTLNFKQIYRNALKQSFIQCQISPPFVFFWRSGAQNPTSDFARSDELAPLSFPFRDHLHNHMHSHQEFTEKSETSSTPSPENGMFGEKEVCERLV</sequence>
<accession>A0A8X6PRC0</accession>
<proteinExistence type="predicted"/>
<feature type="compositionally biased region" description="Basic and acidic residues" evidence="1">
    <location>
        <begin position="69"/>
        <end position="79"/>
    </location>
</feature>
<dbReference type="Proteomes" id="UP000887013">
    <property type="component" value="Unassembled WGS sequence"/>
</dbReference>
<protein>
    <submittedName>
        <fullName evidence="2">Uncharacterized protein</fullName>
    </submittedName>
</protein>
<gene>
    <name evidence="2" type="ORF">NPIL_516661</name>
</gene>
<evidence type="ECO:0000256" key="1">
    <source>
        <dbReference type="SAM" id="MobiDB-lite"/>
    </source>
</evidence>
<feature type="region of interest" description="Disordered" evidence="1">
    <location>
        <begin position="69"/>
        <end position="101"/>
    </location>
</feature>
<feature type="compositionally biased region" description="Basic and acidic residues" evidence="1">
    <location>
        <begin position="92"/>
        <end position="101"/>
    </location>
</feature>
<name>A0A8X6PRC0_NEPPI</name>